<dbReference type="InterPro" id="IPR050767">
    <property type="entry name" value="Sel1_AlgK"/>
</dbReference>
<evidence type="ECO:0000313" key="4">
    <source>
        <dbReference type="EMBL" id="MBB3763549.1"/>
    </source>
</evidence>
<dbReference type="SUPFAM" id="SSF81901">
    <property type="entry name" value="HCP-like"/>
    <property type="match status" value="1"/>
</dbReference>
<sequence length="321" mass="33402">MMKQKFFLAIAAAMVATASAPSHAQSVEEGIGAWQAGNHVKAVSIWRPLADRGDADAAFNMGQAYRLGRGVPTNFSRARHYFEIAGNKGHVDAQTNLGLILFNNGDRTGALRWLRLASEQGDPRAMLVYGTALFNGDGVPIDQVSAYAYVSRAAASGLGPAQATKSEMNRLLPEAVKKEGRALAARQTSKSAAPPQKSAARAAPKIETPATRPAPAKSAAKAPEKPAAKAAPKPAAKKAEASSATGPWRVQLGAFSQRSSASGLFEKVKGHKALAGKRSFLVAAGKVTRLQVGPFASSAQAKAACQSLSASGQACFPVKVD</sequence>
<keyword evidence="5" id="KW-1185">Reference proteome</keyword>
<dbReference type="Gene3D" id="3.30.70.1070">
    <property type="entry name" value="Sporulation related repeat"/>
    <property type="match status" value="1"/>
</dbReference>
<dbReference type="AlphaFoldDB" id="A0A839YWH8"/>
<dbReference type="PROSITE" id="PS51724">
    <property type="entry name" value="SPOR"/>
    <property type="match status" value="1"/>
</dbReference>
<feature type="domain" description="SPOR" evidence="3">
    <location>
        <begin position="242"/>
        <end position="321"/>
    </location>
</feature>
<reference evidence="4 5" key="1">
    <citation type="submission" date="2020-08" db="EMBL/GenBank/DDBJ databases">
        <title>Genomic Encyclopedia of Type Strains, Phase IV (KMG-IV): sequencing the most valuable type-strain genomes for metagenomic binning, comparative biology and taxonomic classification.</title>
        <authorList>
            <person name="Goeker M."/>
        </authorList>
    </citation>
    <scope>NUCLEOTIDE SEQUENCE [LARGE SCALE GENOMIC DNA]</scope>
    <source>
        <strain evidence="4 5">DSM 24194</strain>
    </source>
</reference>
<dbReference type="InterPro" id="IPR006597">
    <property type="entry name" value="Sel1-like"/>
</dbReference>
<feature type="chain" id="PRO_5032699891" description="SPOR domain-containing protein" evidence="2">
    <location>
        <begin position="25"/>
        <end position="321"/>
    </location>
</feature>
<gene>
    <name evidence="4" type="ORF">FHS50_000572</name>
</gene>
<dbReference type="Proteomes" id="UP000578569">
    <property type="component" value="Unassembled WGS sequence"/>
</dbReference>
<evidence type="ECO:0000313" key="5">
    <source>
        <dbReference type="Proteomes" id="UP000578569"/>
    </source>
</evidence>
<dbReference type="RefSeq" id="WP_183932885.1">
    <property type="nucleotide sequence ID" value="NZ_JACICF010000001.1"/>
</dbReference>
<dbReference type="Gene3D" id="1.25.40.10">
    <property type="entry name" value="Tetratricopeptide repeat domain"/>
    <property type="match status" value="1"/>
</dbReference>
<feature type="signal peptide" evidence="2">
    <location>
        <begin position="1"/>
        <end position="24"/>
    </location>
</feature>
<organism evidence="4 5">
    <name type="scientific">Sphingomicrobium lutaoense</name>
    <dbReference type="NCBI Taxonomy" id="515949"/>
    <lineage>
        <taxon>Bacteria</taxon>
        <taxon>Pseudomonadati</taxon>
        <taxon>Pseudomonadota</taxon>
        <taxon>Alphaproteobacteria</taxon>
        <taxon>Sphingomonadales</taxon>
        <taxon>Sphingomonadaceae</taxon>
        <taxon>Sphingomicrobium</taxon>
    </lineage>
</organism>
<dbReference type="Pfam" id="PF08238">
    <property type="entry name" value="Sel1"/>
    <property type="match status" value="3"/>
</dbReference>
<dbReference type="EMBL" id="JACICF010000001">
    <property type="protein sequence ID" value="MBB3763549.1"/>
    <property type="molecule type" value="Genomic_DNA"/>
</dbReference>
<name>A0A839YWH8_9SPHN</name>
<dbReference type="GO" id="GO:0042834">
    <property type="term" value="F:peptidoglycan binding"/>
    <property type="evidence" value="ECO:0007669"/>
    <property type="project" value="InterPro"/>
</dbReference>
<accession>A0A839YWH8</accession>
<dbReference type="PANTHER" id="PTHR11102:SF160">
    <property type="entry name" value="ERAD-ASSOCIATED E3 UBIQUITIN-PROTEIN LIGASE COMPONENT HRD3"/>
    <property type="match status" value="1"/>
</dbReference>
<dbReference type="InterPro" id="IPR036680">
    <property type="entry name" value="SPOR-like_sf"/>
</dbReference>
<comment type="caution">
    <text evidence="4">The sequence shown here is derived from an EMBL/GenBank/DDBJ whole genome shotgun (WGS) entry which is preliminary data.</text>
</comment>
<dbReference type="PANTHER" id="PTHR11102">
    <property type="entry name" value="SEL-1-LIKE PROTEIN"/>
    <property type="match status" value="1"/>
</dbReference>
<dbReference type="InterPro" id="IPR011990">
    <property type="entry name" value="TPR-like_helical_dom_sf"/>
</dbReference>
<evidence type="ECO:0000256" key="1">
    <source>
        <dbReference type="SAM" id="MobiDB-lite"/>
    </source>
</evidence>
<feature type="region of interest" description="Disordered" evidence="1">
    <location>
        <begin position="178"/>
        <end position="244"/>
    </location>
</feature>
<protein>
    <recommendedName>
        <fullName evidence="3">SPOR domain-containing protein</fullName>
    </recommendedName>
</protein>
<dbReference type="SMART" id="SM00671">
    <property type="entry name" value="SEL1"/>
    <property type="match status" value="3"/>
</dbReference>
<evidence type="ECO:0000259" key="3">
    <source>
        <dbReference type="PROSITE" id="PS51724"/>
    </source>
</evidence>
<dbReference type="InterPro" id="IPR007730">
    <property type="entry name" value="SPOR-like_dom"/>
</dbReference>
<dbReference type="SUPFAM" id="SSF110997">
    <property type="entry name" value="Sporulation related repeat"/>
    <property type="match status" value="1"/>
</dbReference>
<dbReference type="Pfam" id="PF05036">
    <property type="entry name" value="SPOR"/>
    <property type="match status" value="1"/>
</dbReference>
<feature type="compositionally biased region" description="Low complexity" evidence="1">
    <location>
        <begin position="189"/>
        <end position="205"/>
    </location>
</feature>
<evidence type="ECO:0000256" key="2">
    <source>
        <dbReference type="SAM" id="SignalP"/>
    </source>
</evidence>
<keyword evidence="2" id="KW-0732">Signal</keyword>
<proteinExistence type="predicted"/>